<organism evidence="3 4">
    <name type="scientific">Tepidiphilus thermophilus</name>
    <dbReference type="NCBI Taxonomy" id="876478"/>
    <lineage>
        <taxon>Bacteria</taxon>
        <taxon>Pseudomonadati</taxon>
        <taxon>Pseudomonadota</taxon>
        <taxon>Hydrogenophilia</taxon>
        <taxon>Hydrogenophilales</taxon>
        <taxon>Hydrogenophilaceae</taxon>
        <taxon>Tepidiphilus</taxon>
    </lineage>
</organism>
<dbReference type="GO" id="GO:0009245">
    <property type="term" value="P:lipid A biosynthetic process"/>
    <property type="evidence" value="ECO:0007669"/>
    <property type="project" value="InterPro"/>
</dbReference>
<dbReference type="GO" id="GO:0008915">
    <property type="term" value="F:lipid-A-disaccharide synthase activity"/>
    <property type="evidence" value="ECO:0007669"/>
    <property type="project" value="InterPro"/>
</dbReference>
<dbReference type="AlphaFoldDB" id="A0A0K6IR92"/>
<dbReference type="PIRSF" id="PIRSF028440">
    <property type="entry name" value="UCP_LAB_N"/>
    <property type="match status" value="1"/>
</dbReference>
<keyword evidence="1" id="KW-0812">Transmembrane</keyword>
<dbReference type="GO" id="GO:0016020">
    <property type="term" value="C:membrane"/>
    <property type="evidence" value="ECO:0007669"/>
    <property type="project" value="GOC"/>
</dbReference>
<reference evidence="4" key="1">
    <citation type="submission" date="2015-08" db="EMBL/GenBank/DDBJ databases">
        <authorList>
            <person name="Babu N.S."/>
            <person name="Beckwith C.J."/>
            <person name="Beseler K.G."/>
            <person name="Brison A."/>
            <person name="Carone J.V."/>
            <person name="Caskin T.P."/>
            <person name="Diamond M."/>
            <person name="Durham M.E."/>
            <person name="Foxe J.M."/>
            <person name="Go M."/>
            <person name="Henderson B.A."/>
            <person name="Jones I.B."/>
            <person name="McGettigan J.A."/>
            <person name="Micheletti S.J."/>
            <person name="Nasrallah M.E."/>
            <person name="Ortiz D."/>
            <person name="Piller C.R."/>
            <person name="Privatt S.R."/>
            <person name="Schneider S.L."/>
            <person name="Sharp S."/>
            <person name="Smith T.C."/>
            <person name="Stanton J.D."/>
            <person name="Ullery H.E."/>
            <person name="Wilson R.J."/>
            <person name="Serrano M.G."/>
            <person name="Buck G."/>
            <person name="Lee V."/>
            <person name="Wang Y."/>
            <person name="Carvalho R."/>
            <person name="Voegtly L."/>
            <person name="Shi R."/>
            <person name="Duckworth R."/>
            <person name="Johnson A."/>
            <person name="Loviza R."/>
            <person name="Walstead R."/>
            <person name="Shah Z."/>
            <person name="Kiflezghi M."/>
            <person name="Wade K."/>
            <person name="Ball S.L."/>
            <person name="Bradley K.W."/>
            <person name="Asai D.J."/>
            <person name="Bowman C.A."/>
            <person name="Russell D.A."/>
            <person name="Pope W.H."/>
            <person name="Jacobs-Sera D."/>
            <person name="Hendrix R.W."/>
            <person name="Hatfull G.F."/>
        </authorList>
    </citation>
    <scope>NUCLEOTIDE SEQUENCE [LARGE SCALE GENOMIC DNA]</scope>
    <source>
        <strain evidence="4">JCM 19170</strain>
    </source>
</reference>
<dbReference type="Pfam" id="PF07578">
    <property type="entry name" value="LAB_N"/>
    <property type="match status" value="1"/>
</dbReference>
<evidence type="ECO:0000313" key="4">
    <source>
        <dbReference type="Proteomes" id="UP000182108"/>
    </source>
</evidence>
<sequence length="99" mass="11329">MNPDLIWLGIGLTGQALFSMRFLVQWLASERQRRSVMPIAFWYFSLAGGATLLAYAIYRADPVFIIGQLTGLFIYARNLHLIWRERKRHARDGASEVSA</sequence>
<gene>
    <name evidence="3" type="ORF">Ga0061068_10259</name>
</gene>
<dbReference type="InterPro" id="IPR014546">
    <property type="entry name" value="UCP028440_lipidA_biosyn"/>
</dbReference>
<feature type="transmembrane region" description="Helical" evidence="1">
    <location>
        <begin position="40"/>
        <end position="58"/>
    </location>
</feature>
<evidence type="ECO:0000313" key="3">
    <source>
        <dbReference type="EMBL" id="CUB05599.1"/>
    </source>
</evidence>
<dbReference type="Proteomes" id="UP000182108">
    <property type="component" value="Unassembled WGS sequence"/>
</dbReference>
<keyword evidence="1" id="KW-0472">Membrane</keyword>
<dbReference type="RefSeq" id="WP_055422788.1">
    <property type="nucleotide sequence ID" value="NZ_CYHH01000002.1"/>
</dbReference>
<keyword evidence="1" id="KW-1133">Transmembrane helix</keyword>
<feature type="domain" description="Lipid A biosynthesis N-terminal" evidence="2">
    <location>
        <begin position="10"/>
        <end position="81"/>
    </location>
</feature>
<dbReference type="InterPro" id="IPR011499">
    <property type="entry name" value="Lipid_A_biosynth_N"/>
</dbReference>
<evidence type="ECO:0000259" key="2">
    <source>
        <dbReference type="SMART" id="SM01259"/>
    </source>
</evidence>
<feature type="transmembrane region" description="Helical" evidence="1">
    <location>
        <begin position="6"/>
        <end position="28"/>
    </location>
</feature>
<proteinExistence type="predicted"/>
<evidence type="ECO:0000256" key="1">
    <source>
        <dbReference type="SAM" id="Phobius"/>
    </source>
</evidence>
<name>A0A0K6IR92_9PROT</name>
<feature type="transmembrane region" description="Helical" evidence="1">
    <location>
        <begin position="64"/>
        <end position="83"/>
    </location>
</feature>
<dbReference type="OrthoDB" id="9793186at2"/>
<keyword evidence="4" id="KW-1185">Reference proteome</keyword>
<dbReference type="SMART" id="SM01259">
    <property type="entry name" value="LAB_N"/>
    <property type="match status" value="1"/>
</dbReference>
<accession>A0A0K6IR92</accession>
<protein>
    <submittedName>
        <fullName evidence="3">Uncharacterized N-terminal domain of lipid-A-disaccharide synthase</fullName>
    </submittedName>
</protein>
<dbReference type="EMBL" id="CYHH01000002">
    <property type="protein sequence ID" value="CUB05599.1"/>
    <property type="molecule type" value="Genomic_DNA"/>
</dbReference>
<dbReference type="Gene3D" id="1.20.1280.290">
    <property type="match status" value="1"/>
</dbReference>